<organism evidence="1">
    <name type="scientific">Magallana gigas</name>
    <name type="common">Pacific oyster</name>
    <name type="synonym">Crassostrea gigas</name>
    <dbReference type="NCBI Taxonomy" id="29159"/>
    <lineage>
        <taxon>Eukaryota</taxon>
        <taxon>Metazoa</taxon>
        <taxon>Spiralia</taxon>
        <taxon>Lophotrochozoa</taxon>
        <taxon>Mollusca</taxon>
        <taxon>Bivalvia</taxon>
        <taxon>Autobranchia</taxon>
        <taxon>Pteriomorphia</taxon>
        <taxon>Ostreida</taxon>
        <taxon>Ostreoidea</taxon>
        <taxon>Ostreidae</taxon>
        <taxon>Magallana</taxon>
    </lineage>
</organism>
<dbReference type="EMBL" id="JH816901">
    <property type="protein sequence ID" value="EKC26745.1"/>
    <property type="molecule type" value="Genomic_DNA"/>
</dbReference>
<dbReference type="AlphaFoldDB" id="K1QD87"/>
<accession>K1QD87</accession>
<proteinExistence type="predicted"/>
<name>K1QD87_MAGGI</name>
<dbReference type="HOGENOM" id="CLU_2592079_0_0_1"/>
<evidence type="ECO:0000313" key="1">
    <source>
        <dbReference type="EMBL" id="EKC26745.1"/>
    </source>
</evidence>
<protein>
    <submittedName>
        <fullName evidence="1">Uncharacterized protein</fullName>
    </submittedName>
</protein>
<dbReference type="InParanoid" id="K1QD87"/>
<sequence>MADQEVNTIVLLDNDADEVFGNGCRSKNETFSQNLFELNPQEKTTFGNIELLTCHFHDDHEQLEYIYDFIENYLESGNKV</sequence>
<gene>
    <name evidence="1" type="ORF">CGI_10028284</name>
</gene>
<reference evidence="1" key="1">
    <citation type="journal article" date="2012" name="Nature">
        <title>The oyster genome reveals stress adaptation and complexity of shell formation.</title>
        <authorList>
            <person name="Zhang G."/>
            <person name="Fang X."/>
            <person name="Guo X."/>
            <person name="Li L."/>
            <person name="Luo R."/>
            <person name="Xu F."/>
            <person name="Yang P."/>
            <person name="Zhang L."/>
            <person name="Wang X."/>
            <person name="Qi H."/>
            <person name="Xiong Z."/>
            <person name="Que H."/>
            <person name="Xie Y."/>
            <person name="Holland P.W."/>
            <person name="Paps J."/>
            <person name="Zhu Y."/>
            <person name="Wu F."/>
            <person name="Chen Y."/>
            <person name="Wang J."/>
            <person name="Peng C."/>
            <person name="Meng J."/>
            <person name="Yang L."/>
            <person name="Liu J."/>
            <person name="Wen B."/>
            <person name="Zhang N."/>
            <person name="Huang Z."/>
            <person name="Zhu Q."/>
            <person name="Feng Y."/>
            <person name="Mount A."/>
            <person name="Hedgecock D."/>
            <person name="Xu Z."/>
            <person name="Liu Y."/>
            <person name="Domazet-Loso T."/>
            <person name="Du Y."/>
            <person name="Sun X."/>
            <person name="Zhang S."/>
            <person name="Liu B."/>
            <person name="Cheng P."/>
            <person name="Jiang X."/>
            <person name="Li J."/>
            <person name="Fan D."/>
            <person name="Wang W."/>
            <person name="Fu W."/>
            <person name="Wang T."/>
            <person name="Wang B."/>
            <person name="Zhang J."/>
            <person name="Peng Z."/>
            <person name="Li Y."/>
            <person name="Li N."/>
            <person name="Wang J."/>
            <person name="Chen M."/>
            <person name="He Y."/>
            <person name="Tan F."/>
            <person name="Song X."/>
            <person name="Zheng Q."/>
            <person name="Huang R."/>
            <person name="Yang H."/>
            <person name="Du X."/>
            <person name="Chen L."/>
            <person name="Yang M."/>
            <person name="Gaffney P.M."/>
            <person name="Wang S."/>
            <person name="Luo L."/>
            <person name="She Z."/>
            <person name="Ming Y."/>
            <person name="Huang W."/>
            <person name="Zhang S."/>
            <person name="Huang B."/>
            <person name="Zhang Y."/>
            <person name="Qu T."/>
            <person name="Ni P."/>
            <person name="Miao G."/>
            <person name="Wang J."/>
            <person name="Wang Q."/>
            <person name="Steinberg C.E."/>
            <person name="Wang H."/>
            <person name="Li N."/>
            <person name="Qian L."/>
            <person name="Zhang G."/>
            <person name="Li Y."/>
            <person name="Yang H."/>
            <person name="Liu X."/>
            <person name="Wang J."/>
            <person name="Yin Y."/>
            <person name="Wang J."/>
        </authorList>
    </citation>
    <scope>NUCLEOTIDE SEQUENCE [LARGE SCALE GENOMIC DNA]</scope>
    <source>
        <strain evidence="1">05x7-T-G4-1.051#20</strain>
    </source>
</reference>